<dbReference type="PANTHER" id="PTHR32060">
    <property type="entry name" value="TAIL-SPECIFIC PROTEASE"/>
    <property type="match status" value="1"/>
</dbReference>
<dbReference type="Gene3D" id="3.30.750.44">
    <property type="match status" value="1"/>
</dbReference>
<dbReference type="RefSeq" id="WP_187967182.1">
    <property type="nucleotide sequence ID" value="NZ_JACVDC010000087.1"/>
</dbReference>
<dbReference type="SMART" id="SM00245">
    <property type="entry name" value="TSPc"/>
    <property type="match status" value="1"/>
</dbReference>
<dbReference type="GO" id="GO:0007165">
    <property type="term" value="P:signal transduction"/>
    <property type="evidence" value="ECO:0007669"/>
    <property type="project" value="TreeGrafter"/>
</dbReference>
<dbReference type="Proteomes" id="UP000653730">
    <property type="component" value="Unassembled WGS sequence"/>
</dbReference>
<dbReference type="SUPFAM" id="SSF52096">
    <property type="entry name" value="ClpP/crotonase"/>
    <property type="match status" value="1"/>
</dbReference>
<feature type="domain" description="Tail specific protease" evidence="1">
    <location>
        <begin position="309"/>
        <end position="518"/>
    </location>
</feature>
<comment type="caution">
    <text evidence="2">The sequence shown here is derived from an EMBL/GenBank/DDBJ whole genome shotgun (WGS) entry which is preliminary data.</text>
</comment>
<sequence length="542" mass="61061">MNQKQLLFLVLFVIQSATICCSQESDNTPKQAEELRKKIVNGQAQISNYNTACYFALKGEQTLAFAYLKKAVFDDGFSNLKTIEKDTDLNSLHKDSLWPVIYKGVKDNAAKYKEAEGTFFNQASFWESGILQTPYRENISENEKIAGLSKFWSEAKYNFVNFDLIPDVDLDSLYFAYLPKVRQTRSTLEYYRTMEKFAALLRDGHTNVIVPKELTNEVYARPLLRSRLTENKVLVTGIYDPALKKQGIREGQEIVEINGLPVKEYAAKYVIPYQCSSTPQDLEVRAYDYALFSGSINEPIQLRLRDAKGNTEDHTIYRVKGEERSGKMAVPPFEHKMLKENIAYIALNSFGNDSAAKAFTAHYEQISKAKAIIFDVRNNGGGNTSVGWKILDYLIEKPELVHSWYTREYKPSYRAWNHIQQVHGGKSYLSPNGKFFYNKPVIVLTSARTFSAAEDFAGAFKSLHRGLIVGEPTGGSSGQPLFISLPGNGKARICTKRDMLANGEDFVGKGVLPDKLVLPTVADTRKGIDTQLEAALRELSKL</sequence>
<organism evidence="2 3">
    <name type="scientific">Sinomicrobium weinanense</name>
    <dbReference type="NCBI Taxonomy" id="2842200"/>
    <lineage>
        <taxon>Bacteria</taxon>
        <taxon>Pseudomonadati</taxon>
        <taxon>Bacteroidota</taxon>
        <taxon>Flavobacteriia</taxon>
        <taxon>Flavobacteriales</taxon>
        <taxon>Flavobacteriaceae</taxon>
        <taxon>Sinomicrobium</taxon>
    </lineage>
</organism>
<evidence type="ECO:0000313" key="3">
    <source>
        <dbReference type="Proteomes" id="UP000653730"/>
    </source>
</evidence>
<dbReference type="Gene3D" id="3.90.226.10">
    <property type="entry name" value="2-enoyl-CoA Hydratase, Chain A, domain 1"/>
    <property type="match status" value="1"/>
</dbReference>
<dbReference type="InterPro" id="IPR005151">
    <property type="entry name" value="Tail-specific_protease"/>
</dbReference>
<dbReference type="GO" id="GO:0030288">
    <property type="term" value="C:outer membrane-bounded periplasmic space"/>
    <property type="evidence" value="ECO:0007669"/>
    <property type="project" value="TreeGrafter"/>
</dbReference>
<dbReference type="NCBIfam" id="NF047558">
    <property type="entry name" value="TPR_END_plus"/>
    <property type="match status" value="1"/>
</dbReference>
<evidence type="ECO:0000259" key="1">
    <source>
        <dbReference type="SMART" id="SM00245"/>
    </source>
</evidence>
<dbReference type="AlphaFoldDB" id="A0A926Q5E0"/>
<dbReference type="GO" id="GO:0004175">
    <property type="term" value="F:endopeptidase activity"/>
    <property type="evidence" value="ECO:0007669"/>
    <property type="project" value="TreeGrafter"/>
</dbReference>
<dbReference type="PANTHER" id="PTHR32060:SF30">
    <property type="entry name" value="CARBOXY-TERMINAL PROCESSING PROTEASE CTPA"/>
    <property type="match status" value="1"/>
</dbReference>
<reference evidence="2 3" key="1">
    <citation type="submission" date="2020-09" db="EMBL/GenBank/DDBJ databases">
        <title>Sinomicrobium weinanense sp. nov., a halophilic bacteria isolated from saline-alkali soil.</title>
        <authorList>
            <person name="Wu P."/>
            <person name="Ren H."/>
            <person name="Mei Y."/>
            <person name="Liang Y."/>
            <person name="Chen Z."/>
        </authorList>
    </citation>
    <scope>NUCLEOTIDE SEQUENCE [LARGE SCALE GENOMIC DNA]</scope>
    <source>
        <strain evidence="2 3">FJxs</strain>
    </source>
</reference>
<gene>
    <name evidence="2" type="ORF">IBL28_18950</name>
</gene>
<dbReference type="CDD" id="cd07563">
    <property type="entry name" value="Peptidase_S41_IRBP"/>
    <property type="match status" value="1"/>
</dbReference>
<dbReference type="GO" id="GO:0008236">
    <property type="term" value="F:serine-type peptidase activity"/>
    <property type="evidence" value="ECO:0007669"/>
    <property type="project" value="InterPro"/>
</dbReference>
<name>A0A926Q5E0_9FLAO</name>
<dbReference type="Pfam" id="PF03572">
    <property type="entry name" value="Peptidase_S41"/>
    <property type="match status" value="1"/>
</dbReference>
<evidence type="ECO:0000313" key="2">
    <source>
        <dbReference type="EMBL" id="MBC9798056.1"/>
    </source>
</evidence>
<keyword evidence="3" id="KW-1185">Reference proteome</keyword>
<protein>
    <recommendedName>
        <fullName evidence="1">Tail specific protease domain-containing protein</fullName>
    </recommendedName>
</protein>
<dbReference type="InterPro" id="IPR029045">
    <property type="entry name" value="ClpP/crotonase-like_dom_sf"/>
</dbReference>
<proteinExistence type="predicted"/>
<dbReference type="EMBL" id="JACVDC010000087">
    <property type="protein sequence ID" value="MBC9798056.1"/>
    <property type="molecule type" value="Genomic_DNA"/>
</dbReference>
<dbReference type="GO" id="GO:0006508">
    <property type="term" value="P:proteolysis"/>
    <property type="evidence" value="ECO:0007669"/>
    <property type="project" value="InterPro"/>
</dbReference>
<accession>A0A926Q5E0</accession>